<evidence type="ECO:0000313" key="3">
    <source>
        <dbReference type="EnsemblPlants" id="EMT03677"/>
    </source>
</evidence>
<evidence type="ECO:0000259" key="2">
    <source>
        <dbReference type="Pfam" id="PF24758"/>
    </source>
</evidence>
<dbReference type="SUPFAM" id="SSF52047">
    <property type="entry name" value="RNI-like"/>
    <property type="match status" value="1"/>
</dbReference>
<dbReference type="Pfam" id="PF24758">
    <property type="entry name" value="LRR_At5g56370"/>
    <property type="match status" value="1"/>
</dbReference>
<evidence type="ECO:0000259" key="1">
    <source>
        <dbReference type="Pfam" id="PF08387"/>
    </source>
</evidence>
<dbReference type="InterPro" id="IPR055302">
    <property type="entry name" value="F-box_dom-containing"/>
</dbReference>
<dbReference type="ExpressionAtlas" id="N1QSX3">
    <property type="expression patterns" value="baseline"/>
</dbReference>
<dbReference type="EnsemblPlants" id="EMT03677">
    <property type="protein sequence ID" value="EMT03677"/>
    <property type="gene ID" value="F775_05966"/>
</dbReference>
<organism evidence="3">
    <name type="scientific">Aegilops tauschii</name>
    <name type="common">Tausch's goatgrass</name>
    <name type="synonym">Aegilops squarrosa</name>
    <dbReference type="NCBI Taxonomy" id="37682"/>
    <lineage>
        <taxon>Eukaryota</taxon>
        <taxon>Viridiplantae</taxon>
        <taxon>Streptophyta</taxon>
        <taxon>Embryophyta</taxon>
        <taxon>Tracheophyta</taxon>
        <taxon>Spermatophyta</taxon>
        <taxon>Magnoliopsida</taxon>
        <taxon>Liliopsida</taxon>
        <taxon>Poales</taxon>
        <taxon>Poaceae</taxon>
        <taxon>BOP clade</taxon>
        <taxon>Pooideae</taxon>
        <taxon>Triticodae</taxon>
        <taxon>Triticeae</taxon>
        <taxon>Triticinae</taxon>
        <taxon>Aegilops</taxon>
    </lineage>
</organism>
<name>N1QSX3_AEGTA</name>
<dbReference type="Gene3D" id="3.80.10.10">
    <property type="entry name" value="Ribonuclease Inhibitor"/>
    <property type="match status" value="1"/>
</dbReference>
<dbReference type="Pfam" id="PF08387">
    <property type="entry name" value="FBD"/>
    <property type="match status" value="1"/>
</dbReference>
<feature type="domain" description="FBD" evidence="1">
    <location>
        <begin position="375"/>
        <end position="417"/>
    </location>
</feature>
<dbReference type="InterPro" id="IPR032675">
    <property type="entry name" value="LRR_dom_sf"/>
</dbReference>
<dbReference type="PANTHER" id="PTHR32141">
    <property type="match status" value="1"/>
</dbReference>
<dbReference type="AlphaFoldDB" id="N1QSX3"/>
<feature type="domain" description="F-box/LRR-repeat protein 15/At3g58940/PEG3-like LRR" evidence="2">
    <location>
        <begin position="143"/>
        <end position="356"/>
    </location>
</feature>
<proteinExistence type="predicted"/>
<dbReference type="InterPro" id="IPR055411">
    <property type="entry name" value="LRR_FXL15/At3g58940/PEG3-like"/>
</dbReference>
<dbReference type="InterPro" id="IPR006566">
    <property type="entry name" value="FBD"/>
</dbReference>
<sequence>MGCGGSWPLLKGGLHFWTVCLQGIYLWWICSDLVVRLRSCVVRLDPFDLPYSSSAIVVLDGGRTPVLSRRWRHLWRSAPLNLEVPPAPVRPSSRCVPARTSFRVRPSAVSEIIPQHPGPARRFYLRCPGAGDPGADDLCAQAESWLHSPALANLEELDISYANPRLLPSALRSAPTLLVAKMSHCSFPNEIGPSMNFPLLKQLSFMDVSIPEDVFHDLLSGCHALESLYVSEVFGVGCLRISSPKIRSISIRHTSMQKTELVIEDAPRLVRLLIPYYGSCDNDCVTIRVVRAPKLEILGPLLLVVSKLLVSQGISPVGSANSMHTVKILALRSSGHELDPVLNILRWFPCLEQLYVIFHEHIEEDKKNGPQYDPLLPIECLQTHLKRVVFRPFTSNEKQYEFARFFVLNAEVLNKVEFEGFGGYNSVSVAYQHRFLRVENRASQDAQFEFRRYIRTEHQLVEHIHDLSVADPFRSHRQD</sequence>
<protein>
    <submittedName>
        <fullName evidence="3">Uncharacterized protein</fullName>
    </submittedName>
</protein>
<reference evidence="3" key="1">
    <citation type="submission" date="2015-06" db="UniProtKB">
        <authorList>
            <consortium name="EnsemblPlants"/>
        </authorList>
    </citation>
    <scope>IDENTIFICATION</scope>
</reference>
<dbReference type="PANTHER" id="PTHR32141:SF145">
    <property type="entry name" value="F-BOX DOMAIN-CONTAINING PROTEIN"/>
    <property type="match status" value="1"/>
</dbReference>
<accession>N1QSX3</accession>